<name>A0A382Y2T2_9ZZZZ</name>
<organism evidence="2">
    <name type="scientific">marine metagenome</name>
    <dbReference type="NCBI Taxonomy" id="408172"/>
    <lineage>
        <taxon>unclassified sequences</taxon>
        <taxon>metagenomes</taxon>
        <taxon>ecological metagenomes</taxon>
    </lineage>
</organism>
<accession>A0A382Y2T2</accession>
<feature type="non-terminal residue" evidence="2">
    <location>
        <position position="27"/>
    </location>
</feature>
<protein>
    <submittedName>
        <fullName evidence="2">Uncharacterized protein</fullName>
    </submittedName>
</protein>
<gene>
    <name evidence="2" type="ORF">METZ01_LOCUS430511</name>
</gene>
<sequence>MTLNIWRFTDEKPGHDSQSIGLCNAIS</sequence>
<dbReference type="EMBL" id="UINC01172539">
    <property type="protein sequence ID" value="SVD77657.1"/>
    <property type="molecule type" value="Genomic_DNA"/>
</dbReference>
<feature type="region of interest" description="Disordered" evidence="1">
    <location>
        <begin position="8"/>
        <end position="27"/>
    </location>
</feature>
<evidence type="ECO:0000313" key="2">
    <source>
        <dbReference type="EMBL" id="SVD77657.1"/>
    </source>
</evidence>
<feature type="compositionally biased region" description="Polar residues" evidence="1">
    <location>
        <begin position="16"/>
        <end position="27"/>
    </location>
</feature>
<proteinExistence type="predicted"/>
<reference evidence="2" key="1">
    <citation type="submission" date="2018-05" db="EMBL/GenBank/DDBJ databases">
        <authorList>
            <person name="Lanie J.A."/>
            <person name="Ng W.-L."/>
            <person name="Kazmierczak K.M."/>
            <person name="Andrzejewski T.M."/>
            <person name="Davidsen T.M."/>
            <person name="Wayne K.J."/>
            <person name="Tettelin H."/>
            <person name="Glass J.I."/>
            <person name="Rusch D."/>
            <person name="Podicherti R."/>
            <person name="Tsui H.-C.T."/>
            <person name="Winkler M.E."/>
        </authorList>
    </citation>
    <scope>NUCLEOTIDE SEQUENCE</scope>
</reference>
<evidence type="ECO:0000256" key="1">
    <source>
        <dbReference type="SAM" id="MobiDB-lite"/>
    </source>
</evidence>
<dbReference type="AlphaFoldDB" id="A0A382Y2T2"/>